<dbReference type="Pfam" id="PF13384">
    <property type="entry name" value="HTH_23"/>
    <property type="match status" value="1"/>
</dbReference>
<dbReference type="InterPro" id="IPR047655">
    <property type="entry name" value="Transpos_IS630-like"/>
</dbReference>
<gene>
    <name evidence="2" type="ORF">F1728_19475</name>
</gene>
<dbReference type="InterPro" id="IPR009057">
    <property type="entry name" value="Homeodomain-like_sf"/>
</dbReference>
<protein>
    <submittedName>
        <fullName evidence="2">IS630 family transposase</fullName>
    </submittedName>
</protein>
<dbReference type="GO" id="GO:0003676">
    <property type="term" value="F:nucleic acid binding"/>
    <property type="evidence" value="ECO:0007669"/>
    <property type="project" value="InterPro"/>
</dbReference>
<dbReference type="NCBIfam" id="NF033545">
    <property type="entry name" value="transpos_IS630"/>
    <property type="match status" value="1"/>
</dbReference>
<evidence type="ECO:0000259" key="1">
    <source>
        <dbReference type="Pfam" id="PF13358"/>
    </source>
</evidence>
<dbReference type="Gene3D" id="3.30.420.10">
    <property type="entry name" value="Ribonuclease H-like superfamily/Ribonuclease H"/>
    <property type="match status" value="1"/>
</dbReference>
<keyword evidence="3" id="KW-1185">Reference proteome</keyword>
<evidence type="ECO:0000313" key="2">
    <source>
        <dbReference type="EMBL" id="QGQ24734.1"/>
    </source>
</evidence>
<name>A0A6I6ADU3_9PLAN</name>
<dbReference type="Proteomes" id="UP000427281">
    <property type="component" value="Chromosome"/>
</dbReference>
<feature type="domain" description="Tc1-like transposase DDE" evidence="1">
    <location>
        <begin position="141"/>
        <end position="271"/>
    </location>
</feature>
<reference evidence="2 3" key="1">
    <citation type="submission" date="2019-09" db="EMBL/GenBank/DDBJ databases">
        <title>Gimesia benthica sp. nov., a novel bacterium isolated from deep-sea water of the Northwest Indian Ocean.</title>
        <authorList>
            <person name="Dai X."/>
        </authorList>
    </citation>
    <scope>NUCLEOTIDE SEQUENCE [LARGE SCALE GENOMIC DNA]</scope>
    <source>
        <strain evidence="2 3">E7</strain>
    </source>
</reference>
<dbReference type="EMBL" id="CP043930">
    <property type="protein sequence ID" value="QGQ24734.1"/>
    <property type="molecule type" value="Genomic_DNA"/>
</dbReference>
<dbReference type="PANTHER" id="PTHR46564">
    <property type="entry name" value="TRANSPOSASE"/>
    <property type="match status" value="1"/>
</dbReference>
<dbReference type="Pfam" id="PF13358">
    <property type="entry name" value="DDE_3"/>
    <property type="match status" value="1"/>
</dbReference>
<organism evidence="2 3">
    <name type="scientific">Gimesia benthica</name>
    <dbReference type="NCBI Taxonomy" id="2608982"/>
    <lineage>
        <taxon>Bacteria</taxon>
        <taxon>Pseudomonadati</taxon>
        <taxon>Planctomycetota</taxon>
        <taxon>Planctomycetia</taxon>
        <taxon>Planctomycetales</taxon>
        <taxon>Planctomycetaceae</taxon>
        <taxon>Gimesia</taxon>
    </lineage>
</organism>
<dbReference type="SUPFAM" id="SSF46689">
    <property type="entry name" value="Homeodomain-like"/>
    <property type="match status" value="1"/>
</dbReference>
<dbReference type="AlphaFoldDB" id="A0A6I6ADU3"/>
<dbReference type="KEGG" id="gim:F1728_19475"/>
<dbReference type="InterPro" id="IPR036397">
    <property type="entry name" value="RNaseH_sf"/>
</dbReference>
<dbReference type="InterPro" id="IPR038717">
    <property type="entry name" value="Tc1-like_DDE_dom"/>
</dbReference>
<sequence>MLIYSKERRLEVLQADAAGLTTREIALQFQCSESWVRRVKQEYREQGKTSPATRRKRVPEWHSLADRIQAAVSNKPDITLQELKDELGTTLCRQTLCRALKRLKLTLKKKSLIASEQDRPDVQQRRAEWKVRQQGLDPERFVFLDETWAKTNMTRPRGRSLKGTRLMARTPHGHWKTTTFLAGLRTSGLVAPLVVDGAINGDVFVAYVQQHLVSVLRKGDIVVMDNLSSHKRSEVREAIEAVGAELWYLPPYSPDLNPIEQAFSKFKWLIKSAEERTVSGLWAACGRLVDQITSTESRNYITHCGYRYG</sequence>
<accession>A0A6I6ADU3</accession>
<evidence type="ECO:0000313" key="3">
    <source>
        <dbReference type="Proteomes" id="UP000427281"/>
    </source>
</evidence>
<dbReference type="PANTHER" id="PTHR46564:SF1">
    <property type="entry name" value="TRANSPOSASE"/>
    <property type="match status" value="1"/>
</dbReference>
<proteinExistence type="predicted"/>